<organism evidence="15">
    <name type="scientific">Phallusia mammillata</name>
    <dbReference type="NCBI Taxonomy" id="59560"/>
    <lineage>
        <taxon>Eukaryota</taxon>
        <taxon>Metazoa</taxon>
        <taxon>Chordata</taxon>
        <taxon>Tunicata</taxon>
        <taxon>Ascidiacea</taxon>
        <taxon>Phlebobranchia</taxon>
        <taxon>Ascidiidae</taxon>
        <taxon>Phallusia</taxon>
    </lineage>
</organism>
<dbReference type="InterPro" id="IPR000727">
    <property type="entry name" value="T_SNARE_dom"/>
</dbReference>
<evidence type="ECO:0000256" key="3">
    <source>
        <dbReference type="ARBA" id="ARBA00022692"/>
    </source>
</evidence>
<keyword evidence="5 13" id="KW-1133">Transmembrane helix</keyword>
<evidence type="ECO:0000256" key="6">
    <source>
        <dbReference type="ARBA" id="ARBA00023034"/>
    </source>
</evidence>
<keyword evidence="4" id="KW-0653">Protein transport</keyword>
<keyword evidence="6" id="KW-0333">Golgi apparatus</keyword>
<proteinExistence type="evidence at transcript level"/>
<dbReference type="Gene3D" id="1.20.5.110">
    <property type="match status" value="1"/>
</dbReference>
<comment type="function">
    <text evidence="9">Vesicle SNARE required for targeting and fusion of retrograde transport vesicles with the Golgi complex. Required for the integrity of the Golgi complex.</text>
</comment>
<dbReference type="PROSITE" id="PS50192">
    <property type="entry name" value="T_SNARE"/>
    <property type="match status" value="1"/>
</dbReference>
<evidence type="ECO:0000256" key="10">
    <source>
        <dbReference type="ARBA" id="ARBA00039744"/>
    </source>
</evidence>
<dbReference type="SUPFAM" id="SSF58038">
    <property type="entry name" value="SNARE fusion complex"/>
    <property type="match status" value="1"/>
</dbReference>
<keyword evidence="3 13" id="KW-0812">Transmembrane</keyword>
<reference evidence="15" key="1">
    <citation type="submission" date="2020-04" db="EMBL/GenBank/DDBJ databases">
        <authorList>
            <person name="Neveu A P."/>
        </authorList>
    </citation>
    <scope>NUCLEOTIDE SEQUENCE</scope>
    <source>
        <tissue evidence="15">Whole embryo</tissue>
    </source>
</reference>
<evidence type="ECO:0000259" key="14">
    <source>
        <dbReference type="PROSITE" id="PS50192"/>
    </source>
</evidence>
<dbReference type="EMBL" id="LR783305">
    <property type="protein sequence ID" value="CAB3225362.1"/>
    <property type="molecule type" value="mRNA"/>
</dbReference>
<gene>
    <name evidence="15" type="primary">Bet1l</name>
</gene>
<evidence type="ECO:0000256" key="12">
    <source>
        <dbReference type="SAM" id="MobiDB-lite"/>
    </source>
</evidence>
<evidence type="ECO:0000256" key="4">
    <source>
        <dbReference type="ARBA" id="ARBA00022927"/>
    </source>
</evidence>
<dbReference type="FunFam" id="1.20.5.110:FF:000038">
    <property type="entry name" value="BET1-like protein isoform X2"/>
    <property type="match status" value="1"/>
</dbReference>
<keyword evidence="8 13" id="KW-0472">Membrane</keyword>
<evidence type="ECO:0000256" key="2">
    <source>
        <dbReference type="ARBA" id="ARBA00022448"/>
    </source>
</evidence>
<name>A0A6F9D6Z3_9ASCI</name>
<evidence type="ECO:0000256" key="5">
    <source>
        <dbReference type="ARBA" id="ARBA00022989"/>
    </source>
</evidence>
<dbReference type="PANTHER" id="PTHR12791">
    <property type="entry name" value="GOLGI SNARE BET1-RELATED"/>
    <property type="match status" value="1"/>
</dbReference>
<dbReference type="CDD" id="cd15853">
    <property type="entry name" value="SNARE_Bet1"/>
    <property type="match status" value="1"/>
</dbReference>
<protein>
    <recommendedName>
        <fullName evidence="10">BET1-like protein</fullName>
    </recommendedName>
</protein>
<keyword evidence="7" id="KW-0175">Coiled coil</keyword>
<feature type="region of interest" description="Disordered" evidence="12">
    <location>
        <begin position="1"/>
        <end position="20"/>
    </location>
</feature>
<evidence type="ECO:0000256" key="9">
    <source>
        <dbReference type="ARBA" id="ARBA00037250"/>
    </source>
</evidence>
<comment type="subcellular location">
    <subcellularLocation>
        <location evidence="11">Endomembrane system</location>
        <topology evidence="11">Single-pass type IV membrane protein</topology>
    </subcellularLocation>
    <subcellularLocation>
        <location evidence="1">Golgi apparatus membrane</location>
        <topology evidence="1">Single-pass membrane protein</topology>
    </subcellularLocation>
</comment>
<dbReference type="GO" id="GO:0000139">
    <property type="term" value="C:Golgi membrane"/>
    <property type="evidence" value="ECO:0007669"/>
    <property type="project" value="UniProtKB-SubCell"/>
</dbReference>
<evidence type="ECO:0000256" key="11">
    <source>
        <dbReference type="ARBA" id="ARBA00046280"/>
    </source>
</evidence>
<evidence type="ECO:0000256" key="8">
    <source>
        <dbReference type="ARBA" id="ARBA00023136"/>
    </source>
</evidence>
<dbReference type="AlphaFoldDB" id="A0A6F9D6Z3"/>
<evidence type="ECO:0000256" key="13">
    <source>
        <dbReference type="SAM" id="Phobius"/>
    </source>
</evidence>
<sequence>MSDWNKDGRKPNREDIMEAENNRLADQLSSKVSRLKMLSLDMKDGVEDDNSYLDGMGSDFMSTTGLLGGTVTRFSKMMDSGRGNRRMMCYVVAFLVALFFIIYFILTHSRS</sequence>
<dbReference type="GO" id="GO:0015031">
    <property type="term" value="P:protein transport"/>
    <property type="evidence" value="ECO:0007669"/>
    <property type="project" value="UniProtKB-KW"/>
</dbReference>
<dbReference type="InterPro" id="IPR039899">
    <property type="entry name" value="BET1_SNARE"/>
</dbReference>
<feature type="domain" description="T-SNARE coiled-coil homology" evidence="14">
    <location>
        <begin position="15"/>
        <end position="77"/>
    </location>
</feature>
<feature type="transmembrane region" description="Helical" evidence="13">
    <location>
        <begin position="87"/>
        <end position="106"/>
    </location>
</feature>
<evidence type="ECO:0000313" key="15">
    <source>
        <dbReference type="EMBL" id="CAB3225362.1"/>
    </source>
</evidence>
<keyword evidence="2" id="KW-0813">Transport</keyword>
<evidence type="ECO:0000256" key="7">
    <source>
        <dbReference type="ARBA" id="ARBA00023054"/>
    </source>
</evidence>
<accession>A0A6F9D6Z3</accession>
<evidence type="ECO:0000256" key="1">
    <source>
        <dbReference type="ARBA" id="ARBA00004194"/>
    </source>
</evidence>